<feature type="binding site" evidence="22">
    <location>
        <position position="21"/>
    </location>
    <ligand>
        <name>ATP</name>
        <dbReference type="ChEBI" id="CHEBI:30616"/>
    </ligand>
</feature>
<keyword evidence="9 24" id="KW-0812">Transmembrane</keyword>
<evidence type="ECO:0000256" key="12">
    <source>
        <dbReference type="ARBA" id="ARBA00022777"/>
    </source>
</evidence>
<accession>A0A4S2D0J5</accession>
<comment type="caution">
    <text evidence="25">The sequence shown here is derived from an EMBL/GenBank/DDBJ whole genome shotgun (WGS) entry which is preliminary data.</text>
</comment>
<comment type="caution">
    <text evidence="24">Lacks conserved residue(s) required for the propagation of feature annotation.</text>
</comment>
<evidence type="ECO:0000256" key="8">
    <source>
        <dbReference type="ARBA" id="ARBA00022679"/>
    </source>
</evidence>
<dbReference type="PANTHER" id="PTHR34299">
    <property type="entry name" value="DIACYLGLYCEROL KINASE"/>
    <property type="match status" value="1"/>
</dbReference>
<dbReference type="PROSITE" id="PS01069">
    <property type="entry name" value="DAGK_PROKAR"/>
    <property type="match status" value="1"/>
</dbReference>
<dbReference type="Gene3D" id="1.10.287.3610">
    <property type="match status" value="1"/>
</dbReference>
<feature type="binding site" evidence="21">
    <location>
        <position position="110"/>
    </location>
    <ligand>
        <name>substrate</name>
    </ligand>
</feature>
<feature type="binding site" evidence="23">
    <location>
        <position position="88"/>
    </location>
    <ligand>
        <name>a divalent metal cation</name>
        <dbReference type="ChEBI" id="CHEBI:60240"/>
    </ligand>
</feature>
<evidence type="ECO:0000256" key="9">
    <source>
        <dbReference type="ARBA" id="ARBA00022692"/>
    </source>
</evidence>
<evidence type="ECO:0000256" key="7">
    <source>
        <dbReference type="ARBA" id="ARBA00022519"/>
    </source>
</evidence>
<evidence type="ECO:0000256" key="1">
    <source>
        <dbReference type="ARBA" id="ARBA00004429"/>
    </source>
</evidence>
<feature type="binding site" evidence="22">
    <location>
        <position position="88"/>
    </location>
    <ligand>
        <name>ATP</name>
        <dbReference type="ChEBI" id="CHEBI:30616"/>
    </ligand>
</feature>
<keyword evidence="15 24" id="KW-1133">Transmembrane helix</keyword>
<keyword evidence="18" id="KW-0594">Phospholipid biosynthesis</keyword>
<organism evidence="25 26">
    <name type="scientific">Stenotrophomonas maltophilia</name>
    <name type="common">Pseudomonas maltophilia</name>
    <name type="synonym">Xanthomonas maltophilia</name>
    <dbReference type="NCBI Taxonomy" id="40324"/>
    <lineage>
        <taxon>Bacteria</taxon>
        <taxon>Pseudomonadati</taxon>
        <taxon>Pseudomonadota</taxon>
        <taxon>Gammaproteobacteria</taxon>
        <taxon>Lysobacterales</taxon>
        <taxon>Lysobacteraceae</taxon>
        <taxon>Stenotrophomonas</taxon>
        <taxon>Stenotrophomonas maltophilia group</taxon>
    </lineage>
</organism>
<comment type="cofactor">
    <cofactor evidence="23">
        <name>Mg(2+)</name>
        <dbReference type="ChEBI" id="CHEBI:18420"/>
    </cofactor>
    <text evidence="23">Mn(2+), Zn(2+), Cd(2+) and Co(2+) support activity to lesser extents.</text>
</comment>
<keyword evidence="14 23" id="KW-0460">Magnesium</keyword>
<feature type="binding site" evidence="22">
    <location>
        <position position="40"/>
    </location>
    <ligand>
        <name>ATP</name>
        <dbReference type="ChEBI" id="CHEBI:30616"/>
    </ligand>
</feature>
<keyword evidence="7 24" id="KW-0997">Cell inner membrane</keyword>
<keyword evidence="19 24" id="KW-1208">Phospholipid metabolism</keyword>
<dbReference type="GO" id="GO:0006654">
    <property type="term" value="P:phosphatidic acid biosynthetic process"/>
    <property type="evidence" value="ECO:0007669"/>
    <property type="project" value="InterPro"/>
</dbReference>
<keyword evidence="11 22" id="KW-0547">Nucleotide-binding</keyword>
<evidence type="ECO:0000256" key="16">
    <source>
        <dbReference type="ARBA" id="ARBA00023098"/>
    </source>
</evidence>
<dbReference type="EC" id="2.7.1.107" evidence="3 24"/>
<evidence type="ECO:0000256" key="21">
    <source>
        <dbReference type="PIRSR" id="PIRSR600829-2"/>
    </source>
</evidence>
<evidence type="ECO:0000256" key="18">
    <source>
        <dbReference type="ARBA" id="ARBA00023209"/>
    </source>
</evidence>
<keyword evidence="6" id="KW-0444">Lipid biosynthesis</keyword>
<dbReference type="CDD" id="cd14264">
    <property type="entry name" value="DAGK_IM"/>
    <property type="match status" value="1"/>
</dbReference>
<comment type="function">
    <text evidence="24">Catalyzes the ATP-dependent phosphorylation of sn-l,2-diacylglycerol (DAG) to phosphatidic acid. Involved in the recycling of diacylglycerol produced as a by-product during membrane-derived oligosaccharide (MDO) biosynthesis.</text>
</comment>
<gene>
    <name evidence="25" type="ORF">E5352_11330</name>
</gene>
<dbReference type="EMBL" id="SRYW01000008">
    <property type="protein sequence ID" value="TGY33973.1"/>
    <property type="molecule type" value="Genomic_DNA"/>
</dbReference>
<feature type="binding site" evidence="23">
    <location>
        <position position="40"/>
    </location>
    <ligand>
        <name>a divalent metal cation</name>
        <dbReference type="ChEBI" id="CHEBI:60240"/>
    </ligand>
</feature>
<evidence type="ECO:0000256" key="19">
    <source>
        <dbReference type="ARBA" id="ARBA00023264"/>
    </source>
</evidence>
<feature type="binding site" evidence="21">
    <location>
        <position position="21"/>
    </location>
    <ligand>
        <name>substrate</name>
    </ligand>
</feature>
<comment type="subcellular location">
    <subcellularLocation>
        <location evidence="1 24">Cell inner membrane</location>
        <topology evidence="1 24">Multi-pass membrane protein</topology>
    </subcellularLocation>
</comment>
<evidence type="ECO:0000256" key="2">
    <source>
        <dbReference type="ARBA" id="ARBA00005967"/>
    </source>
</evidence>
<dbReference type="GO" id="GO:0005886">
    <property type="term" value="C:plasma membrane"/>
    <property type="evidence" value="ECO:0007669"/>
    <property type="project" value="UniProtKB-SubCell"/>
</dbReference>
<dbReference type="OrthoDB" id="9796011at2"/>
<evidence type="ECO:0000256" key="5">
    <source>
        <dbReference type="ARBA" id="ARBA00022475"/>
    </source>
</evidence>
<dbReference type="AlphaFoldDB" id="A0A4S2D0J5"/>
<reference evidence="25 26" key="1">
    <citation type="submission" date="2019-04" db="EMBL/GenBank/DDBJ databases">
        <title>Microbes associate with the intestines of laboratory mice.</title>
        <authorList>
            <person name="Navarre W."/>
            <person name="Wong E."/>
            <person name="Huang K."/>
            <person name="Tropini C."/>
            <person name="Ng K."/>
            <person name="Yu B."/>
        </authorList>
    </citation>
    <scope>NUCLEOTIDE SEQUENCE [LARGE SCALE GENOMIC DNA]</scope>
    <source>
        <strain evidence="25 26">NM62_B4-13</strain>
    </source>
</reference>
<name>A0A4S2D0J5_STEMA</name>
<dbReference type="InterPro" id="IPR000829">
    <property type="entry name" value="DAGK"/>
</dbReference>
<proteinExistence type="inferred from homology"/>
<dbReference type="GO" id="GO:0046872">
    <property type="term" value="F:metal ion binding"/>
    <property type="evidence" value="ECO:0007669"/>
    <property type="project" value="UniProtKB-KW"/>
</dbReference>
<protein>
    <recommendedName>
        <fullName evidence="4 24">Diacylglycerol kinase</fullName>
        <ecNumber evidence="3 24">2.7.1.107</ecNumber>
    </recommendedName>
</protein>
<comment type="catalytic activity">
    <reaction evidence="24">
        <text>a 1,2-diacyl-sn-glycerol + ATP = a 1,2-diacyl-sn-glycero-3-phosphate + ADP + H(+)</text>
        <dbReference type="Rhea" id="RHEA:10272"/>
        <dbReference type="ChEBI" id="CHEBI:15378"/>
        <dbReference type="ChEBI" id="CHEBI:17815"/>
        <dbReference type="ChEBI" id="CHEBI:30616"/>
        <dbReference type="ChEBI" id="CHEBI:58608"/>
        <dbReference type="ChEBI" id="CHEBI:456216"/>
        <dbReference type="EC" id="2.7.1.107"/>
    </reaction>
</comment>
<feature type="transmembrane region" description="Helical" evidence="24">
    <location>
        <begin position="68"/>
        <end position="91"/>
    </location>
</feature>
<evidence type="ECO:0000256" key="17">
    <source>
        <dbReference type="ARBA" id="ARBA00023136"/>
    </source>
</evidence>
<evidence type="ECO:0000256" key="15">
    <source>
        <dbReference type="ARBA" id="ARBA00022989"/>
    </source>
</evidence>
<evidence type="ECO:0000256" key="3">
    <source>
        <dbReference type="ARBA" id="ARBA00012133"/>
    </source>
</evidence>
<evidence type="ECO:0000256" key="4">
    <source>
        <dbReference type="ARBA" id="ARBA00017575"/>
    </source>
</evidence>
<evidence type="ECO:0000256" key="22">
    <source>
        <dbReference type="PIRSR" id="PIRSR600829-3"/>
    </source>
</evidence>
<keyword evidence="17 24" id="KW-0472">Membrane</keyword>
<feature type="binding site" evidence="22">
    <location>
        <begin position="106"/>
        <end position="107"/>
    </location>
    <ligand>
        <name>ATP</name>
        <dbReference type="ChEBI" id="CHEBI:30616"/>
    </ligand>
</feature>
<keyword evidence="5" id="KW-1003">Cell membrane</keyword>
<evidence type="ECO:0000313" key="25">
    <source>
        <dbReference type="EMBL" id="TGY33973.1"/>
    </source>
</evidence>
<evidence type="ECO:0000256" key="20">
    <source>
        <dbReference type="PIRSR" id="PIRSR600829-1"/>
    </source>
</evidence>
<evidence type="ECO:0000256" key="24">
    <source>
        <dbReference type="RuleBase" id="RU363065"/>
    </source>
</evidence>
<feature type="transmembrane region" description="Helical" evidence="24">
    <location>
        <begin position="111"/>
        <end position="130"/>
    </location>
</feature>
<keyword evidence="8 24" id="KW-0808">Transferase</keyword>
<dbReference type="PANTHER" id="PTHR34299:SF1">
    <property type="entry name" value="DIACYLGLYCEROL KINASE"/>
    <property type="match status" value="1"/>
</dbReference>
<keyword evidence="10 23" id="KW-0479">Metal-binding</keyword>
<feature type="binding site" evidence="22">
    <location>
        <begin position="97"/>
        <end position="99"/>
    </location>
    <ligand>
        <name>ATP</name>
        <dbReference type="ChEBI" id="CHEBI:30616"/>
    </ligand>
</feature>
<keyword evidence="12 24" id="KW-0418">Kinase</keyword>
<evidence type="ECO:0000256" key="10">
    <source>
        <dbReference type="ARBA" id="ARBA00022723"/>
    </source>
</evidence>
<dbReference type="Pfam" id="PF01219">
    <property type="entry name" value="DAGK_prokar"/>
    <property type="match status" value="1"/>
</dbReference>
<dbReference type="GO" id="GO:0004143">
    <property type="term" value="F:ATP-dependent diacylglycerol kinase activity"/>
    <property type="evidence" value="ECO:0007669"/>
    <property type="project" value="UniProtKB-EC"/>
</dbReference>
<evidence type="ECO:0000256" key="14">
    <source>
        <dbReference type="ARBA" id="ARBA00022842"/>
    </source>
</evidence>
<evidence type="ECO:0000256" key="6">
    <source>
        <dbReference type="ARBA" id="ARBA00022516"/>
    </source>
</evidence>
<evidence type="ECO:0000256" key="23">
    <source>
        <dbReference type="PIRSR" id="PIRSR600829-4"/>
    </source>
</evidence>
<evidence type="ECO:0000313" key="26">
    <source>
        <dbReference type="Proteomes" id="UP000306631"/>
    </source>
</evidence>
<dbReference type="InterPro" id="IPR036945">
    <property type="entry name" value="DAGK_sf"/>
</dbReference>
<feature type="binding site" evidence="21">
    <location>
        <position position="67"/>
    </location>
    <ligand>
        <name>substrate</name>
    </ligand>
</feature>
<evidence type="ECO:0000256" key="11">
    <source>
        <dbReference type="ARBA" id="ARBA00022741"/>
    </source>
</evidence>
<feature type="active site" description="Proton acceptor" evidence="20">
    <location>
        <position position="81"/>
    </location>
</feature>
<dbReference type="Proteomes" id="UP000306631">
    <property type="component" value="Unassembled WGS sequence"/>
</dbReference>
<feature type="binding site" evidence="21">
    <location>
        <position position="81"/>
    </location>
    <ligand>
        <name>substrate</name>
    </ligand>
</feature>
<keyword evidence="16 24" id="KW-0443">Lipid metabolism</keyword>
<keyword evidence="13 22" id="KW-0067">ATP-binding</keyword>
<dbReference type="GO" id="GO:0005524">
    <property type="term" value="F:ATP binding"/>
    <property type="evidence" value="ECO:0007669"/>
    <property type="project" value="UniProtKB-KW"/>
</dbReference>
<sequence>MQAPDPVGTGKYRHGRTGFNRILHTLIHSRDGFLATVRGEAAFRQLLALHGALMAGTLLLDVTPVERALMLAASFISLIVELLNSAIEAVVDRISLERHPLSKNAKDMGSAAQTVALMMVGAVWMAILLGQDATAL</sequence>
<comment type="similarity">
    <text evidence="2 24">Belongs to the bacterial diacylglycerol kinase family.</text>
</comment>
<evidence type="ECO:0000256" key="13">
    <source>
        <dbReference type="ARBA" id="ARBA00022840"/>
    </source>
</evidence>
<dbReference type="InterPro" id="IPR033718">
    <property type="entry name" value="DAGK_prok"/>
</dbReference>